<dbReference type="EMBL" id="QYUJ01000014">
    <property type="protein sequence ID" value="RJF73843.1"/>
    <property type="molecule type" value="Genomic_DNA"/>
</dbReference>
<dbReference type="AlphaFoldDB" id="A0A418VCG2"/>
<dbReference type="Proteomes" id="UP000286287">
    <property type="component" value="Unassembled WGS sequence"/>
</dbReference>
<name>A0A418VCG2_9DEIO</name>
<dbReference type="SUPFAM" id="SSF54427">
    <property type="entry name" value="NTF2-like"/>
    <property type="match status" value="1"/>
</dbReference>
<accession>A0A418VCG2</accession>
<dbReference type="InterPro" id="IPR027843">
    <property type="entry name" value="DUF4440"/>
</dbReference>
<dbReference type="InterPro" id="IPR032710">
    <property type="entry name" value="NTF2-like_dom_sf"/>
</dbReference>
<reference evidence="2 3" key="1">
    <citation type="submission" date="2018-09" db="EMBL/GenBank/DDBJ databases">
        <authorList>
            <person name="Zhu H."/>
        </authorList>
    </citation>
    <scope>NUCLEOTIDE SEQUENCE [LARGE SCALE GENOMIC DNA]</scope>
    <source>
        <strain evidence="2 3">K2S05-167</strain>
    </source>
</reference>
<keyword evidence="3" id="KW-1185">Reference proteome</keyword>
<evidence type="ECO:0000313" key="2">
    <source>
        <dbReference type="EMBL" id="RJF73843.1"/>
    </source>
</evidence>
<comment type="caution">
    <text evidence="2">The sequence shown here is derived from an EMBL/GenBank/DDBJ whole genome shotgun (WGS) entry which is preliminary data.</text>
</comment>
<gene>
    <name evidence="2" type="ORF">D3875_17310</name>
</gene>
<evidence type="ECO:0000313" key="3">
    <source>
        <dbReference type="Proteomes" id="UP000286287"/>
    </source>
</evidence>
<dbReference type="OrthoDB" id="69402at2"/>
<dbReference type="Pfam" id="PF14534">
    <property type="entry name" value="DUF4440"/>
    <property type="match status" value="1"/>
</dbReference>
<protein>
    <submittedName>
        <fullName evidence="2">Nuclear transport factor 2 family protein</fullName>
    </submittedName>
</protein>
<feature type="domain" description="DUF4440" evidence="1">
    <location>
        <begin position="17"/>
        <end position="112"/>
    </location>
</feature>
<sequence>MASPGSLPEEPATVDSLLKADEAWNAAYHHRDPERLRPMLADDWVGFFPDGTLAFKQDLLEGMAHNPPTALMFERHASVVFGYTGITRGTLYAGGERVQSFLRVYTWKGGQWWAVSVQVVP</sequence>
<dbReference type="Gene3D" id="3.10.450.50">
    <property type="match status" value="1"/>
</dbReference>
<proteinExistence type="predicted"/>
<evidence type="ECO:0000259" key="1">
    <source>
        <dbReference type="Pfam" id="PF14534"/>
    </source>
</evidence>
<organism evidence="2 3">
    <name type="scientific">Deinococcus cavernae</name>
    <dbReference type="NCBI Taxonomy" id="2320857"/>
    <lineage>
        <taxon>Bacteria</taxon>
        <taxon>Thermotogati</taxon>
        <taxon>Deinococcota</taxon>
        <taxon>Deinococci</taxon>
        <taxon>Deinococcales</taxon>
        <taxon>Deinococcaceae</taxon>
        <taxon>Deinococcus</taxon>
    </lineage>
</organism>